<keyword evidence="3" id="KW-1185">Reference proteome</keyword>
<dbReference type="InParanoid" id="W3WNK3"/>
<feature type="compositionally biased region" description="Low complexity" evidence="1">
    <location>
        <begin position="239"/>
        <end position="262"/>
    </location>
</feature>
<accession>W3WNK3</accession>
<dbReference type="OrthoDB" id="5240804at2759"/>
<evidence type="ECO:0000313" key="3">
    <source>
        <dbReference type="Proteomes" id="UP000030651"/>
    </source>
</evidence>
<dbReference type="GeneID" id="19277395"/>
<evidence type="ECO:0000256" key="1">
    <source>
        <dbReference type="SAM" id="MobiDB-lite"/>
    </source>
</evidence>
<sequence length="290" mass="30872">MAVRILISMSLARSINAYYTSISGNLDWQEFGRPYGLPESVTKDALENPFASSNYSTGALLNETEHSVSSLPPSFITTVTVIELPLEKNSSQAPNQAAADLIISTSKNQDVDTSGWEVCNVVFLFDDLQALNDMFASSDDGSCSPFTNECISQLQLLTCDDSGWPTECPDGSVSGIAWNATATSLLEADAWLSYYSSPYDASNTSEVVKLANAVIPVVQVWTTPDKLFSSTEVRCLRASKPSPTSSTTGTPEPTSSASTTQSGSLAVPTAAFQKEYLVGAVMAAAGYIAY</sequence>
<proteinExistence type="predicted"/>
<dbReference type="Proteomes" id="UP000030651">
    <property type="component" value="Unassembled WGS sequence"/>
</dbReference>
<name>W3WNK3_PESFW</name>
<dbReference type="KEGG" id="pfy:PFICI_12382"/>
<gene>
    <name evidence="2" type="ORF">PFICI_12382</name>
</gene>
<evidence type="ECO:0000313" key="2">
    <source>
        <dbReference type="EMBL" id="ETS75438.1"/>
    </source>
</evidence>
<dbReference type="EMBL" id="KI912118">
    <property type="protein sequence ID" value="ETS75438.1"/>
    <property type="molecule type" value="Genomic_DNA"/>
</dbReference>
<organism evidence="2 3">
    <name type="scientific">Pestalotiopsis fici (strain W106-1 / CGMCC3.15140)</name>
    <dbReference type="NCBI Taxonomy" id="1229662"/>
    <lineage>
        <taxon>Eukaryota</taxon>
        <taxon>Fungi</taxon>
        <taxon>Dikarya</taxon>
        <taxon>Ascomycota</taxon>
        <taxon>Pezizomycotina</taxon>
        <taxon>Sordariomycetes</taxon>
        <taxon>Xylariomycetidae</taxon>
        <taxon>Amphisphaeriales</taxon>
        <taxon>Sporocadaceae</taxon>
        <taxon>Pestalotiopsis</taxon>
    </lineage>
</organism>
<dbReference type="RefSeq" id="XP_007839154.1">
    <property type="nucleotide sequence ID" value="XM_007840963.1"/>
</dbReference>
<reference evidence="3" key="1">
    <citation type="journal article" date="2015" name="BMC Genomics">
        <title>Genomic and transcriptomic analysis of the endophytic fungus Pestalotiopsis fici reveals its lifestyle and high potential for synthesis of natural products.</title>
        <authorList>
            <person name="Wang X."/>
            <person name="Zhang X."/>
            <person name="Liu L."/>
            <person name="Xiang M."/>
            <person name="Wang W."/>
            <person name="Sun X."/>
            <person name="Che Y."/>
            <person name="Guo L."/>
            <person name="Liu G."/>
            <person name="Guo L."/>
            <person name="Wang C."/>
            <person name="Yin W.B."/>
            <person name="Stadler M."/>
            <person name="Zhang X."/>
            <person name="Liu X."/>
        </authorList>
    </citation>
    <scope>NUCLEOTIDE SEQUENCE [LARGE SCALE GENOMIC DNA]</scope>
    <source>
        <strain evidence="3">W106-1 / CGMCC3.15140</strain>
    </source>
</reference>
<feature type="region of interest" description="Disordered" evidence="1">
    <location>
        <begin position="238"/>
        <end position="262"/>
    </location>
</feature>
<dbReference type="AlphaFoldDB" id="W3WNK3"/>
<protein>
    <submittedName>
        <fullName evidence="2">Uncharacterized protein</fullName>
    </submittedName>
</protein>
<dbReference type="HOGENOM" id="CLU_960108_0_0_1"/>